<dbReference type="EMBL" id="JAFIQS010000009">
    <property type="protein sequence ID" value="KAG5165739.1"/>
    <property type="molecule type" value="Genomic_DNA"/>
</dbReference>
<comment type="subcellular location">
    <subcellularLocation>
        <location evidence="1 11">Mitochondrion inner membrane</location>
        <topology evidence="1 11">Single-pass membrane protein</topology>
    </subcellularLocation>
</comment>
<keyword evidence="4 11" id="KW-0679">Respiratory chain</keyword>
<keyword evidence="8 11" id="KW-1133">Transmembrane helix</keyword>
<keyword evidence="3 11" id="KW-0813">Transport</keyword>
<accession>A0A8H8CI76</accession>
<keyword evidence="7 11" id="KW-0249">Electron transport</keyword>
<gene>
    <name evidence="12" type="ORF">JR316_009324</name>
</gene>
<dbReference type="AlphaFoldDB" id="A0A8H8CI76"/>
<feature type="transmembrane region" description="Helical" evidence="11">
    <location>
        <begin position="105"/>
        <end position="122"/>
    </location>
</feature>
<evidence type="ECO:0000256" key="4">
    <source>
        <dbReference type="ARBA" id="ARBA00022660"/>
    </source>
</evidence>
<keyword evidence="9 11" id="KW-0496">Mitochondrion</keyword>
<keyword evidence="6 11" id="KW-0999">Mitochondrion inner membrane</keyword>
<dbReference type="InterPro" id="IPR036642">
    <property type="entry name" value="Cyt_bc1_su8_sf"/>
</dbReference>
<reference evidence="12" key="1">
    <citation type="submission" date="2021-02" db="EMBL/GenBank/DDBJ databases">
        <title>Psilocybe cubensis genome.</title>
        <authorList>
            <person name="Mckernan K.J."/>
            <person name="Crawford S."/>
            <person name="Trippe A."/>
            <person name="Kane L.T."/>
            <person name="Mclaughlin S."/>
        </authorList>
    </citation>
    <scope>NUCLEOTIDE SEQUENCE [LARGE SCALE GENOMIC DNA]</scope>
    <source>
        <strain evidence="12">MGC-MH-2018</strain>
    </source>
</reference>
<evidence type="ECO:0000256" key="6">
    <source>
        <dbReference type="ARBA" id="ARBA00022792"/>
    </source>
</evidence>
<sequence length="143" mass="16255">MRPTLPRHDGMPGGVYLQSLLSRKRETDALLVHSGKVYLLWWGDQRGLRQKGVTTYGASRQYAPHASTYQSDQSTLAMSPYQTKAAPHWLKSYLFNGYRRISGELFFFGIPIALGYGVYTWAKRYDEWQNSKAGHLALGGDHE</sequence>
<dbReference type="GO" id="GO:0045275">
    <property type="term" value="C:respiratory chain complex III"/>
    <property type="evidence" value="ECO:0007669"/>
    <property type="project" value="UniProtKB-UniRule"/>
</dbReference>
<protein>
    <recommendedName>
        <fullName evidence="11">Cytochrome b-c1 complex subunit 8</fullName>
    </recommendedName>
    <alternativeName>
        <fullName evidence="11">Complex III subunit 8</fullName>
    </alternativeName>
</protein>
<keyword evidence="5 11" id="KW-0812">Transmembrane</keyword>
<comment type="caution">
    <text evidence="12">The sequence shown here is derived from an EMBL/GenBank/DDBJ whole genome shotgun (WGS) entry which is preliminary data.</text>
</comment>
<dbReference type="GO" id="GO:0005743">
    <property type="term" value="C:mitochondrial inner membrane"/>
    <property type="evidence" value="ECO:0007669"/>
    <property type="project" value="UniProtKB-SubCell"/>
</dbReference>
<evidence type="ECO:0000256" key="7">
    <source>
        <dbReference type="ARBA" id="ARBA00022982"/>
    </source>
</evidence>
<dbReference type="PANTHER" id="PTHR12119:SF2">
    <property type="entry name" value="CYTOCHROME B-C1 COMPLEX SUBUNIT 8"/>
    <property type="match status" value="1"/>
</dbReference>
<evidence type="ECO:0000256" key="8">
    <source>
        <dbReference type="ARBA" id="ARBA00022989"/>
    </source>
</evidence>
<evidence type="ECO:0000256" key="9">
    <source>
        <dbReference type="ARBA" id="ARBA00023128"/>
    </source>
</evidence>
<evidence type="ECO:0000256" key="3">
    <source>
        <dbReference type="ARBA" id="ARBA00022448"/>
    </source>
</evidence>
<evidence type="ECO:0000256" key="1">
    <source>
        <dbReference type="ARBA" id="ARBA00004434"/>
    </source>
</evidence>
<evidence type="ECO:0000256" key="5">
    <source>
        <dbReference type="ARBA" id="ARBA00022692"/>
    </source>
</evidence>
<evidence type="ECO:0000256" key="2">
    <source>
        <dbReference type="ARBA" id="ARBA00007668"/>
    </source>
</evidence>
<evidence type="ECO:0000256" key="10">
    <source>
        <dbReference type="ARBA" id="ARBA00023136"/>
    </source>
</evidence>
<evidence type="ECO:0000256" key="11">
    <source>
        <dbReference type="RuleBase" id="RU368118"/>
    </source>
</evidence>
<name>A0A8H8CI76_PSICU</name>
<keyword evidence="10 11" id="KW-0472">Membrane</keyword>
<dbReference type="Pfam" id="PF02939">
    <property type="entry name" value="UcrQ"/>
    <property type="match status" value="1"/>
</dbReference>
<comment type="subunit">
    <text evidence="11">Component of the ubiquinol-cytochrome c oxidoreductase (cytochrome b-c1 complex, complex III, CIII), a multisubunit enzyme composed of 3 respiratory subunits cytochrome b, cytochrome c1 and Rieske protein, 2 core protein subunits, and additional low-molecular weight protein subunits. The complex exists as an obligatory dimer and forms supercomplexes (SCs) in the inner mitochondrial membrane with cytochrome c oxidase (complex IV, CIV).</text>
</comment>
<dbReference type="Gene3D" id="1.20.5.210">
    <property type="entry name" value="Cytochrome b-c1 complex subunit 8"/>
    <property type="match status" value="1"/>
</dbReference>
<dbReference type="PANTHER" id="PTHR12119">
    <property type="entry name" value="UBIQUINOL-CYTOCHROME C REDUCTASE COMPLEX UBIQUINONE-BINDING PROTEIN QP-C"/>
    <property type="match status" value="1"/>
</dbReference>
<comment type="similarity">
    <text evidence="2 11">Belongs to the UQCRQ/QCR8 family.</text>
</comment>
<comment type="function">
    <text evidence="11">Component of the ubiquinol-cytochrome c oxidoreductase, a multisubunit transmembrane complex that is part of the mitochondrial electron transport chain which drives oxidative phosphorylation. The complex plays an important role in the uptake of multiple carbon sources present in different host niches.</text>
</comment>
<evidence type="ECO:0000313" key="12">
    <source>
        <dbReference type="EMBL" id="KAG5165739.1"/>
    </source>
</evidence>
<dbReference type="GO" id="GO:0006122">
    <property type="term" value="P:mitochondrial electron transport, ubiquinol to cytochrome c"/>
    <property type="evidence" value="ECO:0007669"/>
    <property type="project" value="UniProtKB-UniRule"/>
</dbReference>
<organism evidence="12">
    <name type="scientific">Psilocybe cubensis</name>
    <name type="common">Psychedelic mushroom</name>
    <name type="synonym">Stropharia cubensis</name>
    <dbReference type="NCBI Taxonomy" id="181762"/>
    <lineage>
        <taxon>Eukaryota</taxon>
        <taxon>Fungi</taxon>
        <taxon>Dikarya</taxon>
        <taxon>Basidiomycota</taxon>
        <taxon>Agaricomycotina</taxon>
        <taxon>Agaricomycetes</taxon>
        <taxon>Agaricomycetidae</taxon>
        <taxon>Agaricales</taxon>
        <taxon>Agaricineae</taxon>
        <taxon>Strophariaceae</taxon>
        <taxon>Psilocybe</taxon>
    </lineage>
</organism>
<dbReference type="InterPro" id="IPR004205">
    <property type="entry name" value="Cyt_bc1_su8"/>
</dbReference>
<proteinExistence type="inferred from homology"/>
<dbReference type="SUPFAM" id="SSF81508">
    <property type="entry name" value="Ubiquinone-binding protein QP-C of cytochrome bc1 complex (Ubiquinol-cytochrome c reductase)"/>
    <property type="match status" value="1"/>
</dbReference>